<accession>X1CCP0</accession>
<dbReference type="EMBL" id="BART01034550">
    <property type="protein sequence ID" value="GAH05991.1"/>
    <property type="molecule type" value="Genomic_DNA"/>
</dbReference>
<reference evidence="1" key="1">
    <citation type="journal article" date="2014" name="Front. Microbiol.">
        <title>High frequency of phylogenetically diverse reductive dehalogenase-homologous genes in deep subseafloor sedimentary metagenomes.</title>
        <authorList>
            <person name="Kawai M."/>
            <person name="Futagami T."/>
            <person name="Toyoda A."/>
            <person name="Takaki Y."/>
            <person name="Nishi S."/>
            <person name="Hori S."/>
            <person name="Arai W."/>
            <person name="Tsubouchi T."/>
            <person name="Morono Y."/>
            <person name="Uchiyama I."/>
            <person name="Ito T."/>
            <person name="Fujiyama A."/>
            <person name="Inagaki F."/>
            <person name="Takami H."/>
        </authorList>
    </citation>
    <scope>NUCLEOTIDE SEQUENCE</scope>
    <source>
        <strain evidence="1">Expedition CK06-06</strain>
    </source>
</reference>
<protein>
    <submittedName>
        <fullName evidence="1">Uncharacterized protein</fullName>
    </submittedName>
</protein>
<organism evidence="1">
    <name type="scientific">marine sediment metagenome</name>
    <dbReference type="NCBI Taxonomy" id="412755"/>
    <lineage>
        <taxon>unclassified sequences</taxon>
        <taxon>metagenomes</taxon>
        <taxon>ecological metagenomes</taxon>
    </lineage>
</organism>
<proteinExistence type="predicted"/>
<evidence type="ECO:0000313" key="1">
    <source>
        <dbReference type="EMBL" id="GAH05991.1"/>
    </source>
</evidence>
<feature type="non-terminal residue" evidence="1">
    <location>
        <position position="1"/>
    </location>
</feature>
<gene>
    <name evidence="1" type="ORF">S01H4_59017</name>
</gene>
<dbReference type="AlphaFoldDB" id="X1CCP0"/>
<name>X1CCP0_9ZZZZ</name>
<sequence length="73" mass="8489">SIAETEGDQMVKKGNTNKAQLKKHYWQVYKALVDLTDLHVWPANRDIAELEGELLEQLDVLKYQLGQDLYDRT</sequence>
<comment type="caution">
    <text evidence="1">The sequence shown here is derived from an EMBL/GenBank/DDBJ whole genome shotgun (WGS) entry which is preliminary data.</text>
</comment>